<dbReference type="OrthoDB" id="194358at2759"/>
<evidence type="ECO:0000256" key="3">
    <source>
        <dbReference type="SAM" id="MobiDB-lite"/>
    </source>
</evidence>
<feature type="region of interest" description="Disordered" evidence="3">
    <location>
        <begin position="876"/>
        <end position="905"/>
    </location>
</feature>
<dbReference type="Pfam" id="PF12796">
    <property type="entry name" value="Ank_2"/>
    <property type="match status" value="2"/>
</dbReference>
<dbReference type="PROSITE" id="PS50088">
    <property type="entry name" value="ANK_REPEAT"/>
    <property type="match status" value="4"/>
</dbReference>
<dbReference type="Pfam" id="PF00023">
    <property type="entry name" value="Ank"/>
    <property type="match status" value="1"/>
</dbReference>
<sequence>FAHAHADQKRSHDEILISFFFNARGDELEKSTTGMYRSLLLQILRKAPDLQHVLDDFDGFPGTHTQDPTWTLESLRKLFDTAIKGMKQRRLKCFIDALDECDEEQVREMIEFLEELGQHALEAGNEVYICFASRHYPTIDIRQGRELTLENEEGHSEDLAKYVQKHLRAGKGRYIEEVRGEICEKANGVFLWAVLVIDILNREFRHGRIFAVKKRLQEIPPKLSDLFKDILRRDLANMNDLLLCLQWVLFAKRPLRREEFYFAMVAGLDSEPENISAWNTEQVTTDDMSQYVLNSSKGLAELTKSNTPTVQFIHESVRDFLLKDGGIYQLWPELGNDLCSKSHDRLKNCCQIYIHVNSSCCGSLYETLPKASSTAAKDLRTSLALRFPFLEYACQNVLYHADQAAATVPQHEFLRDLYFGALLKLKITFERYDVRRYTAGASLPYILAENGLAQLIRTARDNGAAFNVHGERYRLPLFAAIIHKHQHAIQVLLRQNEDTHEGLDIAYVDSVRDLVCREDSRKHKYLLWALQEKYESIAELVIRLTDDDRDLALKNSRGRSALSLAAELGYYRTVDLLLARGISIYSKDKSGRVPLPTVQGRVHRNGQGGGMDDALYYASSRGHEAIVRLLLEKGAGVAFVSSDFSNALDAASSRGYETVVRLLLLTGADVNDQGGPYGNALQAASLHGDENVVRLLLQNGADVNARGGPYGNALQAASYLGHETIARLILQNGAEVNAQGGRFGNAPQASSRGADEAVVRLLLDYRADVKVQGESPGTALQAARRGNGKDQEAIVRLLLKYGAIDTATDGSDVSVDSANDLPKLSPLRAKLRRLSSPIFSTEGVKVVWKDLLDAEFAGAWPGGVVHERMVGSEYSAARGGPVEKKDGKPKWSPPSPSDPKKRKEFVEKVRERILKEIKKSGSVSRAPKPVGVEGSVQGEGEVEVRV</sequence>
<feature type="non-terminal residue" evidence="5">
    <location>
        <position position="1"/>
    </location>
</feature>
<protein>
    <recommendedName>
        <fullName evidence="4">Nephrocystin 3-like N-terminal domain-containing protein</fullName>
    </recommendedName>
</protein>
<feature type="repeat" description="ANK" evidence="2">
    <location>
        <begin position="679"/>
        <end position="708"/>
    </location>
</feature>
<dbReference type="PROSITE" id="PS50297">
    <property type="entry name" value="ANK_REP_REGION"/>
    <property type="match status" value="3"/>
</dbReference>
<feature type="region of interest" description="Disordered" evidence="3">
    <location>
        <begin position="917"/>
        <end position="946"/>
    </location>
</feature>
<comment type="caution">
    <text evidence="5">The sequence shown here is derived from an EMBL/GenBank/DDBJ whole genome shotgun (WGS) entry which is preliminary data.</text>
</comment>
<dbReference type="PANTHER" id="PTHR10039:SF5">
    <property type="entry name" value="NACHT DOMAIN-CONTAINING PROTEIN"/>
    <property type="match status" value="1"/>
</dbReference>
<reference evidence="5 6" key="1">
    <citation type="submission" date="2017-03" db="EMBL/GenBank/DDBJ databases">
        <title>Genomes of endolithic fungi from Antarctica.</title>
        <authorList>
            <person name="Coleine C."/>
            <person name="Masonjones S."/>
            <person name="Stajich J.E."/>
        </authorList>
    </citation>
    <scope>NUCLEOTIDE SEQUENCE [LARGE SCALE GENOMIC DNA]</scope>
    <source>
        <strain evidence="5 6">CCFEE 5184</strain>
    </source>
</reference>
<evidence type="ECO:0000256" key="1">
    <source>
        <dbReference type="ARBA" id="ARBA00022737"/>
    </source>
</evidence>
<dbReference type="SUPFAM" id="SSF48403">
    <property type="entry name" value="Ankyrin repeat"/>
    <property type="match status" value="1"/>
</dbReference>
<dbReference type="InterPro" id="IPR002110">
    <property type="entry name" value="Ankyrin_rpt"/>
</dbReference>
<dbReference type="InterPro" id="IPR056884">
    <property type="entry name" value="NPHP3-like_N"/>
</dbReference>
<keyword evidence="2" id="KW-0040">ANK repeat</keyword>
<gene>
    <name evidence="5" type="ORF">B0A55_03970</name>
</gene>
<dbReference type="Gene3D" id="1.25.40.20">
    <property type="entry name" value="Ankyrin repeat-containing domain"/>
    <property type="match status" value="1"/>
</dbReference>
<feature type="repeat" description="ANK" evidence="2">
    <location>
        <begin position="643"/>
        <end position="675"/>
    </location>
</feature>
<dbReference type="STRING" id="329884.A0A4U0XUN7"/>
<keyword evidence="6" id="KW-1185">Reference proteome</keyword>
<feature type="compositionally biased region" description="Low complexity" evidence="3">
    <location>
        <begin position="930"/>
        <end position="939"/>
    </location>
</feature>
<name>A0A4U0XUN7_9PEZI</name>
<proteinExistence type="predicted"/>
<accession>A0A4U0XUN7</accession>
<dbReference type="EMBL" id="NAJQ01000095">
    <property type="protein sequence ID" value="TKA79213.1"/>
    <property type="molecule type" value="Genomic_DNA"/>
</dbReference>
<evidence type="ECO:0000313" key="5">
    <source>
        <dbReference type="EMBL" id="TKA79213.1"/>
    </source>
</evidence>
<dbReference type="Pfam" id="PF24883">
    <property type="entry name" value="NPHP3_N"/>
    <property type="match status" value="1"/>
</dbReference>
<dbReference type="SMART" id="SM00248">
    <property type="entry name" value="ANK"/>
    <property type="match status" value="6"/>
</dbReference>
<dbReference type="Proteomes" id="UP000309340">
    <property type="component" value="Unassembled WGS sequence"/>
</dbReference>
<dbReference type="SUPFAM" id="SSF52540">
    <property type="entry name" value="P-loop containing nucleoside triphosphate hydrolases"/>
    <property type="match status" value="1"/>
</dbReference>
<feature type="repeat" description="ANK" evidence="2">
    <location>
        <begin position="610"/>
        <end position="642"/>
    </location>
</feature>
<organism evidence="5 6">
    <name type="scientific">Friedmanniomyces simplex</name>
    <dbReference type="NCBI Taxonomy" id="329884"/>
    <lineage>
        <taxon>Eukaryota</taxon>
        <taxon>Fungi</taxon>
        <taxon>Dikarya</taxon>
        <taxon>Ascomycota</taxon>
        <taxon>Pezizomycotina</taxon>
        <taxon>Dothideomycetes</taxon>
        <taxon>Dothideomycetidae</taxon>
        <taxon>Mycosphaerellales</taxon>
        <taxon>Teratosphaeriaceae</taxon>
        <taxon>Friedmanniomyces</taxon>
    </lineage>
</organism>
<dbReference type="PRINTS" id="PR01415">
    <property type="entry name" value="ANKYRIN"/>
</dbReference>
<dbReference type="PANTHER" id="PTHR10039">
    <property type="entry name" value="AMELOGENIN"/>
    <property type="match status" value="1"/>
</dbReference>
<feature type="repeat" description="ANK" evidence="2">
    <location>
        <begin position="557"/>
        <end position="589"/>
    </location>
</feature>
<evidence type="ECO:0000256" key="2">
    <source>
        <dbReference type="PROSITE-ProRule" id="PRU00023"/>
    </source>
</evidence>
<feature type="domain" description="Nephrocystin 3-like N-terminal" evidence="4">
    <location>
        <begin position="10"/>
        <end position="134"/>
    </location>
</feature>
<dbReference type="InterPro" id="IPR036770">
    <property type="entry name" value="Ankyrin_rpt-contain_sf"/>
</dbReference>
<keyword evidence="1" id="KW-0677">Repeat</keyword>
<evidence type="ECO:0000259" key="4">
    <source>
        <dbReference type="Pfam" id="PF24883"/>
    </source>
</evidence>
<dbReference type="InterPro" id="IPR027417">
    <property type="entry name" value="P-loop_NTPase"/>
</dbReference>
<dbReference type="AlphaFoldDB" id="A0A4U0XUN7"/>
<evidence type="ECO:0000313" key="6">
    <source>
        <dbReference type="Proteomes" id="UP000309340"/>
    </source>
</evidence>